<protein>
    <recommendedName>
        <fullName evidence="3">JmjC domain-containing protein</fullName>
    </recommendedName>
</protein>
<dbReference type="EMBL" id="PGTB01000080">
    <property type="protein sequence ID" value="PJE35626.1"/>
    <property type="molecule type" value="Genomic_DNA"/>
</dbReference>
<dbReference type="AlphaFoldDB" id="A0A2M8IYL3"/>
<organism evidence="1 2">
    <name type="scientific">Pseudooceanicola lipolyticus</name>
    <dbReference type="NCBI Taxonomy" id="2029104"/>
    <lineage>
        <taxon>Bacteria</taxon>
        <taxon>Pseudomonadati</taxon>
        <taxon>Pseudomonadota</taxon>
        <taxon>Alphaproteobacteria</taxon>
        <taxon>Rhodobacterales</taxon>
        <taxon>Paracoccaceae</taxon>
        <taxon>Pseudooceanicola</taxon>
    </lineage>
</organism>
<name>A0A2M8IYL3_9RHOB</name>
<dbReference type="Proteomes" id="UP000231553">
    <property type="component" value="Unassembled WGS sequence"/>
</dbReference>
<dbReference type="RefSeq" id="WP_100163513.1">
    <property type="nucleotide sequence ID" value="NZ_PGTB01000080.1"/>
</dbReference>
<reference evidence="1 2" key="1">
    <citation type="journal article" date="2018" name="Int. J. Syst. Evol. Microbiol.">
        <title>Pseudooceanicola lipolyticus sp. nov., a marine alphaproteobacterium, reclassification of Oceanicola flagellatus as Pseudooceanicola flagellatus comb. nov. and emended description of the genus Pseudooceanicola.</title>
        <authorList>
            <person name="Huang M.-M."/>
            <person name="Guo L.-L."/>
            <person name="Wu Y.-H."/>
            <person name="Lai Q.-L."/>
            <person name="Shao Z.-Z."/>
            <person name="Wang C.-S."/>
            <person name="Wu M."/>
            <person name="Xu X.-W."/>
        </authorList>
    </citation>
    <scope>NUCLEOTIDE SEQUENCE [LARGE SCALE GENOMIC DNA]</scope>
    <source>
        <strain evidence="1 2">157</strain>
    </source>
</reference>
<dbReference type="OrthoDB" id="9783136at2"/>
<dbReference type="Pfam" id="PF13759">
    <property type="entry name" value="2OG-FeII_Oxy_5"/>
    <property type="match status" value="1"/>
</dbReference>
<keyword evidence="2" id="KW-1185">Reference proteome</keyword>
<evidence type="ECO:0000313" key="2">
    <source>
        <dbReference type="Proteomes" id="UP000231553"/>
    </source>
</evidence>
<dbReference type="NCBIfam" id="TIGR02466">
    <property type="entry name" value="TIGR02466 family protein"/>
    <property type="match status" value="1"/>
</dbReference>
<evidence type="ECO:0008006" key="3">
    <source>
        <dbReference type="Google" id="ProtNLM"/>
    </source>
</evidence>
<accession>A0A2M8IYL3</accession>
<sequence length="226" mass="25725">MTRTIAQIETGDGADELRRDDYFPTLIYSIKLHDAESMNRDILEAIYAERDRDSKGIERSNFRSLGGWHSHNNLHKEASFKRLTDRAHTMLGGIHENLGYDPKTRLEITTMWSITNPPGSSNRAHIHPGALWSGVYYVQAPEGAGQIEFTDPRTVQIMNSASFIPNKRRKTECWTKVKVKPVAGKMLFFPSWLYHSVEPNLADGTGNASERIIISFNINQKRIPKK</sequence>
<gene>
    <name evidence="1" type="ORF">CVM52_16170</name>
</gene>
<dbReference type="Gene3D" id="2.60.120.620">
    <property type="entry name" value="q2cbj1_9rhob like domain"/>
    <property type="match status" value="1"/>
</dbReference>
<evidence type="ECO:0000313" key="1">
    <source>
        <dbReference type="EMBL" id="PJE35626.1"/>
    </source>
</evidence>
<proteinExistence type="predicted"/>
<dbReference type="InterPro" id="IPR012668">
    <property type="entry name" value="CHP02466"/>
</dbReference>
<comment type="caution">
    <text evidence="1">The sequence shown here is derived from an EMBL/GenBank/DDBJ whole genome shotgun (WGS) entry which is preliminary data.</text>
</comment>